<dbReference type="EMBL" id="RAVZ01000264">
    <property type="protein sequence ID" value="RKG78387.1"/>
    <property type="molecule type" value="Genomic_DNA"/>
</dbReference>
<dbReference type="Gene3D" id="3.40.366.10">
    <property type="entry name" value="Malonyl-Coenzyme A Acyl Carrier Protein, domain 2"/>
    <property type="match status" value="1"/>
</dbReference>
<evidence type="ECO:0000256" key="5">
    <source>
        <dbReference type="ARBA" id="ARBA00023098"/>
    </source>
</evidence>
<dbReference type="InterPro" id="IPR020806">
    <property type="entry name" value="PKS_PP-bd"/>
</dbReference>
<name>A0A3A8I4I2_9BACT</name>
<dbReference type="PROSITE" id="PS50075">
    <property type="entry name" value="CARRIER"/>
    <property type="match status" value="1"/>
</dbReference>
<dbReference type="InterPro" id="IPR020841">
    <property type="entry name" value="PKS_Beta-ketoAc_synthase_dom"/>
</dbReference>
<keyword evidence="4" id="KW-0276">Fatty acid metabolism</keyword>
<dbReference type="CDD" id="cd00833">
    <property type="entry name" value="PKS"/>
    <property type="match status" value="1"/>
</dbReference>
<dbReference type="Gene3D" id="3.30.70.3290">
    <property type="match status" value="1"/>
</dbReference>
<dbReference type="GO" id="GO:0031177">
    <property type="term" value="F:phosphopantetheine binding"/>
    <property type="evidence" value="ECO:0007669"/>
    <property type="project" value="InterPro"/>
</dbReference>
<dbReference type="GO" id="GO:0004315">
    <property type="term" value="F:3-oxoacyl-[acyl-carrier-protein] synthase activity"/>
    <property type="evidence" value="ECO:0007669"/>
    <property type="project" value="InterPro"/>
</dbReference>
<keyword evidence="5" id="KW-0443">Lipid metabolism</keyword>
<dbReference type="PROSITE" id="PS52004">
    <property type="entry name" value="KS3_2"/>
    <property type="match status" value="1"/>
</dbReference>
<comment type="caution">
    <text evidence="9">The sequence shown here is derived from an EMBL/GenBank/DDBJ whole genome shotgun (WGS) entry which is preliminary data.</text>
</comment>
<evidence type="ECO:0000256" key="3">
    <source>
        <dbReference type="ARBA" id="ARBA00022679"/>
    </source>
</evidence>
<evidence type="ECO:0000259" key="7">
    <source>
        <dbReference type="PROSITE" id="PS50075"/>
    </source>
</evidence>
<evidence type="ECO:0000256" key="6">
    <source>
        <dbReference type="ARBA" id="ARBA00023268"/>
    </source>
</evidence>
<keyword evidence="1" id="KW-0596">Phosphopantetheine</keyword>
<evidence type="ECO:0000256" key="1">
    <source>
        <dbReference type="ARBA" id="ARBA00022450"/>
    </source>
</evidence>
<dbReference type="SMART" id="SM00823">
    <property type="entry name" value="PKS_PP"/>
    <property type="match status" value="1"/>
</dbReference>
<dbReference type="Pfam" id="PF00550">
    <property type="entry name" value="PP-binding"/>
    <property type="match status" value="1"/>
</dbReference>
<organism evidence="9 10">
    <name type="scientific">Corallococcus terminator</name>
    <dbReference type="NCBI Taxonomy" id="2316733"/>
    <lineage>
        <taxon>Bacteria</taxon>
        <taxon>Pseudomonadati</taxon>
        <taxon>Myxococcota</taxon>
        <taxon>Myxococcia</taxon>
        <taxon>Myxococcales</taxon>
        <taxon>Cystobacterineae</taxon>
        <taxon>Myxococcaceae</taxon>
        <taxon>Corallococcus</taxon>
    </lineage>
</organism>
<dbReference type="Proteomes" id="UP000268094">
    <property type="component" value="Unassembled WGS sequence"/>
</dbReference>
<dbReference type="InterPro" id="IPR014030">
    <property type="entry name" value="Ketoacyl_synth_N"/>
</dbReference>
<dbReference type="PROSITE" id="PS00606">
    <property type="entry name" value="KS3_1"/>
    <property type="match status" value="1"/>
</dbReference>
<dbReference type="GO" id="GO:0006633">
    <property type="term" value="P:fatty acid biosynthetic process"/>
    <property type="evidence" value="ECO:0007669"/>
    <property type="project" value="InterPro"/>
</dbReference>
<keyword evidence="6" id="KW-0511">Multifunctional enzyme</keyword>
<dbReference type="InterPro" id="IPR018201">
    <property type="entry name" value="Ketoacyl_synth_AS"/>
</dbReference>
<evidence type="ECO:0000256" key="2">
    <source>
        <dbReference type="ARBA" id="ARBA00022553"/>
    </source>
</evidence>
<keyword evidence="10" id="KW-1185">Reference proteome</keyword>
<dbReference type="InterPro" id="IPR001227">
    <property type="entry name" value="Ac_transferase_dom_sf"/>
</dbReference>
<evidence type="ECO:0000259" key="8">
    <source>
        <dbReference type="PROSITE" id="PS52004"/>
    </source>
</evidence>
<dbReference type="SMART" id="SM00825">
    <property type="entry name" value="PKS_KS"/>
    <property type="match status" value="1"/>
</dbReference>
<accession>A0A3A8I4I2</accession>
<dbReference type="InterPro" id="IPR014031">
    <property type="entry name" value="Ketoacyl_synth_C"/>
</dbReference>
<dbReference type="InterPro" id="IPR036736">
    <property type="entry name" value="ACP-like_sf"/>
</dbReference>
<dbReference type="InterPro" id="IPR050091">
    <property type="entry name" value="PKS_NRPS_Biosynth_Enz"/>
</dbReference>
<sequence>MKPTSVPPAPDLSDDADAQGHGVAIIGMACRFPGARTPAEFWDNLARGVESITRFTPEQLREAGESAELLKHPRYVPAAPILDDIDQFDAGFFRFSPAEARVLDPQQRFFMEVSWEALEHAGYVPESFPGTIGVYAGSSTSQYASLIRPGSAEAANPFALFGNDKDYLTTQLSYRLDLRGPSLGIQTACSTSLVAVHLACQSLLGGECDLALAGAVSISVPHLRGYVHEEGSSVSPEGSCRAFDAKANGTPFGSGLGVVILKRLSEAIEDGDTIHAIIKGSALNNDGALKVGFAAPGGDSQARVIREALVVADCEPASISYVEANGTGTPLGDTIEVSALNRAFGLPATARDTCALGSVKTNIGHLSVASGMAGLIKTVLALEHQQVPASLNFDSPNPRLDFAQGPFFINTALKDWPAPQGPRRAGVSAFGIGGTNAHLILEEAPPPTESAPARSQQLLLLSARSAQALDAAASRLATHLEQHPGLPLEGVAHTLHRGRRHFDHRRAVVCGDSREASQALRRTVTVTRVPPEPPQVHWLLHGGGMAALELGRALYPVEARFREAVDRCASIVGRLLGRDARTPFLGTSKAASVEPWFEHLAPGIVAYGLAQVWSAWGVRPASIVAYGSTEAVAASLAGIMSLEDALAWTCARNPALHGQPSERPPRLTPPTLPLRIGRQREWLTEETATLPGTWARPWGEPRPSEGDLRALLQERQGVILCLGPLADDVRLAAEPRLLAPSASTADRHAAEADLLGCAGRLYERGLMLDGQALYAQAAPRRLPLPTYPFERQRFWVESPPAPTATVPEAAVLPSVTSGTPVSLRFRSLAQIEHALTVLWKDLLGAEQVTPRSSFASLGGSSLRITELQRRLGATFEIEVPLAVLMRDPSLAELSVAVLYRCLGNSQQGLLAHLQELSDEDAEQLLHHGQGLERSPR</sequence>
<proteinExistence type="predicted"/>
<dbReference type="OrthoDB" id="7617297at2"/>
<dbReference type="Gene3D" id="3.40.47.10">
    <property type="match status" value="1"/>
</dbReference>
<keyword evidence="3" id="KW-0808">Transferase</keyword>
<dbReference type="InterPro" id="IPR016035">
    <property type="entry name" value="Acyl_Trfase/lysoPLipase"/>
</dbReference>
<dbReference type="PANTHER" id="PTHR43775:SF51">
    <property type="entry name" value="INACTIVE PHENOLPHTHIOCEROL SYNTHESIS POLYKETIDE SYNTHASE TYPE I PKS1-RELATED"/>
    <property type="match status" value="1"/>
</dbReference>
<dbReference type="PROSITE" id="PS51257">
    <property type="entry name" value="PROKAR_LIPOPROTEIN"/>
    <property type="match status" value="1"/>
</dbReference>
<dbReference type="RefSeq" id="WP_120544022.1">
    <property type="nucleotide sequence ID" value="NZ_RAVZ01000264.1"/>
</dbReference>
<evidence type="ECO:0000313" key="9">
    <source>
        <dbReference type="EMBL" id="RKG78387.1"/>
    </source>
</evidence>
<dbReference type="SUPFAM" id="SSF52151">
    <property type="entry name" value="FabD/lysophospholipase-like"/>
    <property type="match status" value="1"/>
</dbReference>
<evidence type="ECO:0000256" key="4">
    <source>
        <dbReference type="ARBA" id="ARBA00022832"/>
    </source>
</evidence>
<dbReference type="InterPro" id="IPR009081">
    <property type="entry name" value="PP-bd_ACP"/>
</dbReference>
<dbReference type="Pfam" id="PF02801">
    <property type="entry name" value="Ketoacyl-synt_C"/>
    <property type="match status" value="1"/>
</dbReference>
<protein>
    <submittedName>
        <fullName evidence="9">Polyketide synthase</fullName>
    </submittedName>
</protein>
<dbReference type="Pfam" id="PF00109">
    <property type="entry name" value="ketoacyl-synt"/>
    <property type="match status" value="1"/>
</dbReference>
<dbReference type="SUPFAM" id="SSF53901">
    <property type="entry name" value="Thiolase-like"/>
    <property type="match status" value="1"/>
</dbReference>
<feature type="domain" description="Carrier" evidence="7">
    <location>
        <begin position="826"/>
        <end position="901"/>
    </location>
</feature>
<feature type="domain" description="Ketosynthase family 3 (KS3)" evidence="8">
    <location>
        <begin position="20"/>
        <end position="443"/>
    </location>
</feature>
<reference evidence="10" key="1">
    <citation type="submission" date="2018-09" db="EMBL/GenBank/DDBJ databases">
        <authorList>
            <person name="Livingstone P.G."/>
            <person name="Whitworth D.E."/>
        </authorList>
    </citation>
    <scope>NUCLEOTIDE SEQUENCE [LARGE SCALE GENOMIC DNA]</scope>
    <source>
        <strain evidence="10">CA054A</strain>
    </source>
</reference>
<dbReference type="AlphaFoldDB" id="A0A3A8I4I2"/>
<dbReference type="Pfam" id="PF22621">
    <property type="entry name" value="CurL-like_PKS_C"/>
    <property type="match status" value="1"/>
</dbReference>
<keyword evidence="2" id="KW-0597">Phosphoprotein</keyword>
<gene>
    <name evidence="9" type="ORF">D7V88_29875</name>
</gene>
<dbReference type="Gene3D" id="1.10.1200.10">
    <property type="entry name" value="ACP-like"/>
    <property type="match status" value="1"/>
</dbReference>
<dbReference type="InterPro" id="IPR016039">
    <property type="entry name" value="Thiolase-like"/>
</dbReference>
<dbReference type="Gene3D" id="1.10.1240.100">
    <property type="match status" value="1"/>
</dbReference>
<evidence type="ECO:0000313" key="10">
    <source>
        <dbReference type="Proteomes" id="UP000268094"/>
    </source>
</evidence>
<dbReference type="SUPFAM" id="SSF47336">
    <property type="entry name" value="ACP-like"/>
    <property type="match status" value="1"/>
</dbReference>
<dbReference type="PANTHER" id="PTHR43775">
    <property type="entry name" value="FATTY ACID SYNTHASE"/>
    <property type="match status" value="1"/>
</dbReference>
<dbReference type="GO" id="GO:0004312">
    <property type="term" value="F:fatty acid synthase activity"/>
    <property type="evidence" value="ECO:0007669"/>
    <property type="project" value="TreeGrafter"/>
</dbReference>
<dbReference type="FunFam" id="3.40.47.10:FF:000042">
    <property type="entry name" value="Polyketide synthase Pks13"/>
    <property type="match status" value="1"/>
</dbReference>